<keyword evidence="2 4" id="KW-0238">DNA-binding</keyword>
<dbReference type="Pfam" id="PF13305">
    <property type="entry name" value="TetR_C_33"/>
    <property type="match status" value="1"/>
</dbReference>
<dbReference type="GO" id="GO:0003700">
    <property type="term" value="F:DNA-binding transcription factor activity"/>
    <property type="evidence" value="ECO:0007669"/>
    <property type="project" value="TreeGrafter"/>
</dbReference>
<dbReference type="AlphaFoldDB" id="A0A4Y3KS46"/>
<evidence type="ECO:0000256" key="3">
    <source>
        <dbReference type="ARBA" id="ARBA00023163"/>
    </source>
</evidence>
<dbReference type="Pfam" id="PF00440">
    <property type="entry name" value="TetR_N"/>
    <property type="match status" value="1"/>
</dbReference>
<keyword evidence="7" id="KW-1185">Reference proteome</keyword>
<proteinExistence type="predicted"/>
<evidence type="ECO:0000256" key="2">
    <source>
        <dbReference type="ARBA" id="ARBA00023125"/>
    </source>
</evidence>
<protein>
    <recommendedName>
        <fullName evidence="5">HTH tetR-type domain-containing protein</fullName>
    </recommendedName>
</protein>
<dbReference type="InterPro" id="IPR001647">
    <property type="entry name" value="HTH_TetR"/>
</dbReference>
<dbReference type="SUPFAM" id="SSF48498">
    <property type="entry name" value="Tetracyclin repressor-like, C-terminal domain"/>
    <property type="match status" value="1"/>
</dbReference>
<dbReference type="PANTHER" id="PTHR30055:SF234">
    <property type="entry name" value="HTH-TYPE TRANSCRIPTIONAL REGULATOR BETI"/>
    <property type="match status" value="1"/>
</dbReference>
<dbReference type="PROSITE" id="PS50977">
    <property type="entry name" value="HTH_TETR_2"/>
    <property type="match status" value="1"/>
</dbReference>
<keyword evidence="1" id="KW-0805">Transcription regulation</keyword>
<feature type="DNA-binding region" description="H-T-H motif" evidence="4">
    <location>
        <begin position="39"/>
        <end position="58"/>
    </location>
</feature>
<evidence type="ECO:0000259" key="5">
    <source>
        <dbReference type="PROSITE" id="PS50977"/>
    </source>
</evidence>
<comment type="caution">
    <text evidence="6">The sequence shown here is derived from an EMBL/GenBank/DDBJ whole genome shotgun (WGS) entry which is preliminary data.</text>
</comment>
<dbReference type="InterPro" id="IPR009057">
    <property type="entry name" value="Homeodomain-like_sf"/>
</dbReference>
<dbReference type="Gene3D" id="1.10.357.10">
    <property type="entry name" value="Tetracycline Repressor, domain 2"/>
    <property type="match status" value="1"/>
</dbReference>
<reference evidence="6" key="1">
    <citation type="submission" date="2019-06" db="EMBL/GenBank/DDBJ databases">
        <title>Whole genome shotgun sequence of Cellulomonas cellasea NBRC 3753.</title>
        <authorList>
            <person name="Hosoyama A."/>
            <person name="Uohara A."/>
            <person name="Ohji S."/>
            <person name="Ichikawa N."/>
        </authorList>
    </citation>
    <scope>NUCLEOTIDE SEQUENCE [LARGE SCALE GENOMIC DNA]</scope>
    <source>
        <strain evidence="6">NBRC 3753</strain>
    </source>
</reference>
<name>A0A4Y3KS46_9CELL</name>
<keyword evidence="3" id="KW-0804">Transcription</keyword>
<sequence length="213" mass="21469">MPAPQPATPGGPSADLDVREQLIRGALALITDEGPVDLSVRRLAKAADRTTMCVYTKFTNRQGLLEAVYQRAGEELLAHLEPHVRDGALATADAYVARARLDAGRYALLLGQPLAALGIPDAARVRLVADLGALLVRALEADGLPTPAASAAAPSLWAAVHGLVALGDAQPDGGTPTPREHLARLAGVAGVAGGAGVAGVAGVAAHGPSSAGR</sequence>
<dbReference type="GO" id="GO:0000976">
    <property type="term" value="F:transcription cis-regulatory region binding"/>
    <property type="evidence" value="ECO:0007669"/>
    <property type="project" value="TreeGrafter"/>
</dbReference>
<dbReference type="PANTHER" id="PTHR30055">
    <property type="entry name" value="HTH-TYPE TRANSCRIPTIONAL REGULATOR RUTR"/>
    <property type="match status" value="1"/>
</dbReference>
<dbReference type="RefSeq" id="WP_170223926.1">
    <property type="nucleotide sequence ID" value="NZ_BJLR01000004.1"/>
</dbReference>
<evidence type="ECO:0000313" key="6">
    <source>
        <dbReference type="EMBL" id="GEA86416.1"/>
    </source>
</evidence>
<gene>
    <name evidence="6" type="ORF">CCE01nite_03650</name>
</gene>
<dbReference type="SUPFAM" id="SSF46689">
    <property type="entry name" value="Homeodomain-like"/>
    <property type="match status" value="1"/>
</dbReference>
<accession>A0A4Y3KS46</accession>
<dbReference type="InterPro" id="IPR025996">
    <property type="entry name" value="MT1864/Rv1816-like_C"/>
</dbReference>
<dbReference type="Proteomes" id="UP000317046">
    <property type="component" value="Unassembled WGS sequence"/>
</dbReference>
<dbReference type="EMBL" id="BJLR01000004">
    <property type="protein sequence ID" value="GEA86416.1"/>
    <property type="molecule type" value="Genomic_DNA"/>
</dbReference>
<evidence type="ECO:0000313" key="7">
    <source>
        <dbReference type="Proteomes" id="UP000317046"/>
    </source>
</evidence>
<dbReference type="InterPro" id="IPR036271">
    <property type="entry name" value="Tet_transcr_reg_TetR-rel_C_sf"/>
</dbReference>
<feature type="domain" description="HTH tetR-type" evidence="5">
    <location>
        <begin position="16"/>
        <end position="76"/>
    </location>
</feature>
<dbReference type="InterPro" id="IPR050109">
    <property type="entry name" value="HTH-type_TetR-like_transc_reg"/>
</dbReference>
<evidence type="ECO:0000256" key="4">
    <source>
        <dbReference type="PROSITE-ProRule" id="PRU00335"/>
    </source>
</evidence>
<evidence type="ECO:0000256" key="1">
    <source>
        <dbReference type="ARBA" id="ARBA00023015"/>
    </source>
</evidence>
<organism evidence="6 7">
    <name type="scientific">Cellulomonas cellasea</name>
    <dbReference type="NCBI Taxonomy" id="43670"/>
    <lineage>
        <taxon>Bacteria</taxon>
        <taxon>Bacillati</taxon>
        <taxon>Actinomycetota</taxon>
        <taxon>Actinomycetes</taxon>
        <taxon>Micrococcales</taxon>
        <taxon>Cellulomonadaceae</taxon>
        <taxon>Cellulomonas</taxon>
    </lineage>
</organism>